<feature type="transmembrane region" description="Helical" evidence="9">
    <location>
        <begin position="114"/>
        <end position="135"/>
    </location>
</feature>
<evidence type="ECO:0000256" key="4">
    <source>
        <dbReference type="ARBA" id="ARBA00022519"/>
    </source>
</evidence>
<organism evidence="11 12">
    <name type="scientific">Vibrio nigripulchritudo SOn1</name>
    <dbReference type="NCBI Taxonomy" id="1238450"/>
    <lineage>
        <taxon>Bacteria</taxon>
        <taxon>Pseudomonadati</taxon>
        <taxon>Pseudomonadota</taxon>
        <taxon>Gammaproteobacteria</taxon>
        <taxon>Vibrionales</taxon>
        <taxon>Vibrionaceae</taxon>
        <taxon>Vibrio</taxon>
    </lineage>
</organism>
<comment type="function">
    <text evidence="9">Part of the tripartite ATP-independent periplasmic (TRAP) transport system.</text>
</comment>
<accession>A0AAV2VZP5</accession>
<dbReference type="GO" id="GO:0005886">
    <property type="term" value="C:plasma membrane"/>
    <property type="evidence" value="ECO:0007669"/>
    <property type="project" value="UniProtKB-SubCell"/>
</dbReference>
<evidence type="ECO:0000313" key="12">
    <source>
        <dbReference type="Proteomes" id="UP000018211"/>
    </source>
</evidence>
<feature type="transmembrane region" description="Helical" evidence="9">
    <location>
        <begin position="43"/>
        <end position="63"/>
    </location>
</feature>
<keyword evidence="4 9" id="KW-0997">Cell inner membrane</keyword>
<evidence type="ECO:0000256" key="8">
    <source>
        <dbReference type="ARBA" id="ARBA00038436"/>
    </source>
</evidence>
<dbReference type="RefSeq" id="WP_022614072.1">
    <property type="nucleotide sequence ID" value="NZ_LK391966.1"/>
</dbReference>
<evidence type="ECO:0000256" key="2">
    <source>
        <dbReference type="ARBA" id="ARBA00022448"/>
    </source>
</evidence>
<keyword evidence="7 9" id="KW-0472">Membrane</keyword>
<evidence type="ECO:0000256" key="7">
    <source>
        <dbReference type="ARBA" id="ARBA00023136"/>
    </source>
</evidence>
<feature type="domain" description="Tripartite ATP-independent periplasmic transporters DctQ component" evidence="10">
    <location>
        <begin position="51"/>
        <end position="179"/>
    </location>
</feature>
<comment type="subunit">
    <text evidence="9">The complex comprises the extracytoplasmic solute receptor protein and the two transmembrane proteins.</text>
</comment>
<dbReference type="GO" id="GO:0022857">
    <property type="term" value="F:transmembrane transporter activity"/>
    <property type="evidence" value="ECO:0007669"/>
    <property type="project" value="UniProtKB-UniRule"/>
</dbReference>
<evidence type="ECO:0000256" key="1">
    <source>
        <dbReference type="ARBA" id="ARBA00004429"/>
    </source>
</evidence>
<dbReference type="AlphaFoldDB" id="A0AAV2VZP5"/>
<comment type="subcellular location">
    <subcellularLocation>
        <location evidence="1 9">Cell inner membrane</location>
        <topology evidence="1 9">Multi-pass membrane protein</topology>
    </subcellularLocation>
</comment>
<keyword evidence="6 9" id="KW-1133">Transmembrane helix</keyword>
<dbReference type="PANTHER" id="PTHR35011:SF2">
    <property type="entry name" value="2,3-DIKETO-L-GULONATE TRAP TRANSPORTER SMALL PERMEASE PROTEIN YIAM"/>
    <property type="match status" value="1"/>
</dbReference>
<keyword evidence="3" id="KW-1003">Cell membrane</keyword>
<dbReference type="EMBL" id="CAOF01000199">
    <property type="protein sequence ID" value="CCO50202.1"/>
    <property type="molecule type" value="Genomic_DNA"/>
</dbReference>
<gene>
    <name evidence="11" type="ORF">VIBNISOn1_p0039</name>
</gene>
<evidence type="ECO:0000256" key="3">
    <source>
        <dbReference type="ARBA" id="ARBA00022475"/>
    </source>
</evidence>
<evidence type="ECO:0000256" key="9">
    <source>
        <dbReference type="RuleBase" id="RU369079"/>
    </source>
</evidence>
<name>A0AAV2VZP5_9VIBR</name>
<evidence type="ECO:0000313" key="11">
    <source>
        <dbReference type="EMBL" id="CCO50202.1"/>
    </source>
</evidence>
<protein>
    <recommendedName>
        <fullName evidence="9">TRAP transporter small permease protein</fullName>
    </recommendedName>
</protein>
<dbReference type="Pfam" id="PF04290">
    <property type="entry name" value="DctQ"/>
    <property type="match status" value="1"/>
</dbReference>
<evidence type="ECO:0000259" key="10">
    <source>
        <dbReference type="Pfam" id="PF04290"/>
    </source>
</evidence>
<reference evidence="11 12" key="1">
    <citation type="journal article" date="2013" name="ISME J.">
        <title>Comparative genomics of pathogenic lineages of Vibrio nigripulchritudo identifies virulence-associated traits.</title>
        <authorList>
            <person name="Goudenege D."/>
            <person name="Labreuche Y."/>
            <person name="Krin E."/>
            <person name="Ansquer D."/>
            <person name="Mangenot S."/>
            <person name="Calteau A."/>
            <person name="Medigue C."/>
            <person name="Mazel D."/>
            <person name="Polz M.F."/>
            <person name="Le Roux F."/>
        </authorList>
    </citation>
    <scope>NUCLEOTIDE SEQUENCE [LARGE SCALE GENOMIC DNA]</scope>
    <source>
        <strain evidence="11 12">SOn1</strain>
    </source>
</reference>
<feature type="transmembrane region" description="Helical" evidence="9">
    <location>
        <begin position="75"/>
        <end position="93"/>
    </location>
</feature>
<evidence type="ECO:0000256" key="5">
    <source>
        <dbReference type="ARBA" id="ARBA00022692"/>
    </source>
</evidence>
<dbReference type="GO" id="GO:0015740">
    <property type="term" value="P:C4-dicarboxylate transport"/>
    <property type="evidence" value="ECO:0007669"/>
    <property type="project" value="TreeGrafter"/>
</dbReference>
<sequence>MYELKLNKKNKRIRKSKCSGKIIAAAELSEDINKKISKYSEGVSAVLLTSIVLVNGISVFFRYVVDSPLGWTEEFLRYAIVWAVYLVVGSTVYRGEDMVIRLFESLNNKTINMIIIVLSAISTILLTIVIFIFGIPLVISNLSQLSPTMQLPMTIPYSAVLVGFFILSVQTVLSVISKIK</sequence>
<comment type="caution">
    <text evidence="11">The sequence shown here is derived from an EMBL/GenBank/DDBJ whole genome shotgun (WGS) entry which is preliminary data.</text>
</comment>
<dbReference type="PANTHER" id="PTHR35011">
    <property type="entry name" value="2,3-DIKETO-L-GULONATE TRAP TRANSPORTER SMALL PERMEASE PROTEIN YIAM"/>
    <property type="match status" value="1"/>
</dbReference>
<keyword evidence="2 9" id="KW-0813">Transport</keyword>
<feature type="transmembrane region" description="Helical" evidence="9">
    <location>
        <begin position="155"/>
        <end position="176"/>
    </location>
</feature>
<proteinExistence type="inferred from homology"/>
<evidence type="ECO:0000256" key="6">
    <source>
        <dbReference type="ARBA" id="ARBA00022989"/>
    </source>
</evidence>
<dbReference type="Proteomes" id="UP000018211">
    <property type="component" value="Unassembled WGS sequence"/>
</dbReference>
<comment type="similarity">
    <text evidence="8 9">Belongs to the TRAP transporter small permease family.</text>
</comment>
<dbReference type="InterPro" id="IPR007387">
    <property type="entry name" value="TRAP_DctQ"/>
</dbReference>
<keyword evidence="5 9" id="KW-0812">Transmembrane</keyword>
<dbReference type="InterPro" id="IPR055348">
    <property type="entry name" value="DctQ"/>
</dbReference>